<sequence length="188" mass="19780">MPDLPHFPQESAMKRIFITALAIPLALAGTAALAHVKLTPAQAPAGSAIRAVLAVPHGCEGAATTSLSVTLPDGFYLAKPMPKPGWTLTTQDGDYPAPYDDHGTMRAQGVRRIAWTGELPDAWYDEFVFTGTLGGDLAPGATLYFPVEQTCGARVEHWTGVPAAEGAAVDDPAPALTVQPADEHAHHH</sequence>
<proteinExistence type="predicted"/>
<dbReference type="Gene3D" id="2.60.40.2230">
    <property type="entry name" value="Uncharacterised protein YcnI-like PF07987, DUF1775"/>
    <property type="match status" value="1"/>
</dbReference>
<dbReference type="KEGG" id="pcon:B0A89_02845"/>
<dbReference type="AlphaFoldDB" id="A0A1W6CV36"/>
<dbReference type="EMBL" id="CP020612">
    <property type="protein sequence ID" value="ARJ68727.1"/>
    <property type="molecule type" value="Genomic_DNA"/>
</dbReference>
<keyword evidence="3" id="KW-1185">Reference proteome</keyword>
<evidence type="ECO:0000259" key="1">
    <source>
        <dbReference type="Pfam" id="PF07987"/>
    </source>
</evidence>
<protein>
    <recommendedName>
        <fullName evidence="1">YncI copper-binding domain-containing protein</fullName>
    </recommendedName>
</protein>
<reference evidence="2 3" key="1">
    <citation type="submission" date="2017-03" db="EMBL/GenBank/DDBJ databases">
        <title>Genome sequence of Paracoccus contaminans isolated from a water microcosm.</title>
        <authorList>
            <person name="Aurass P."/>
            <person name="Karste S."/>
            <person name="Trost E."/>
            <person name="Glaeser S.P."/>
            <person name="Kaempfer P."/>
            <person name="Flieger A."/>
        </authorList>
    </citation>
    <scope>NUCLEOTIDE SEQUENCE [LARGE SCALE GENOMIC DNA]</scope>
    <source>
        <strain evidence="3">RKI 16-01929T\LMG 29738T\CCM 8701T\CIP 111112T</strain>
    </source>
</reference>
<name>A0A1W6CV36_9RHOB</name>
<evidence type="ECO:0000313" key="2">
    <source>
        <dbReference type="EMBL" id="ARJ68727.1"/>
    </source>
</evidence>
<dbReference type="InterPro" id="IPR012533">
    <property type="entry name" value="YcnI-copper_dom"/>
</dbReference>
<dbReference type="CDD" id="cd08545">
    <property type="entry name" value="YcnI_like"/>
    <property type="match status" value="1"/>
</dbReference>
<dbReference type="InterPro" id="IPR038507">
    <property type="entry name" value="YcnI-like_sf"/>
</dbReference>
<dbReference type="Pfam" id="PF07987">
    <property type="entry name" value="DUF1775"/>
    <property type="match status" value="1"/>
</dbReference>
<gene>
    <name evidence="2" type="ORF">B0A89_02845</name>
</gene>
<evidence type="ECO:0000313" key="3">
    <source>
        <dbReference type="Proteomes" id="UP000193017"/>
    </source>
</evidence>
<accession>A0A1W6CV36</accession>
<feature type="domain" description="YncI copper-binding" evidence="1">
    <location>
        <begin position="35"/>
        <end position="178"/>
    </location>
</feature>
<dbReference type="Proteomes" id="UP000193017">
    <property type="component" value="Chromosome"/>
</dbReference>
<dbReference type="STRING" id="1945662.B0A89_02845"/>
<organism evidence="2 3">
    <name type="scientific">Paracoccus contaminans</name>
    <dbReference type="NCBI Taxonomy" id="1945662"/>
    <lineage>
        <taxon>Bacteria</taxon>
        <taxon>Pseudomonadati</taxon>
        <taxon>Pseudomonadota</taxon>
        <taxon>Alphaproteobacteria</taxon>
        <taxon>Rhodobacterales</taxon>
        <taxon>Paracoccaceae</taxon>
        <taxon>Paracoccus</taxon>
    </lineage>
</organism>